<feature type="region of interest" description="Disordered" evidence="1">
    <location>
        <begin position="1"/>
        <end position="23"/>
    </location>
</feature>
<comment type="caution">
    <text evidence="3">The sequence shown here is derived from an EMBL/GenBank/DDBJ whole genome shotgun (WGS) entry which is preliminary data.</text>
</comment>
<sequence>MSDGQNMQFNQFNNNPSTQEEISDKKIKKPRFIVFLLVILFMLAGLGIFIWKIWPAIQGNLYNKTEKEYTDTTKSIGEKFDRINERVVSDMVQIRTAAEMIYDQDGSYNNLNCNHPQIASLCADINEQMGARPVINSSLKAYCSYVKLPPLLDYYCIDSQMTYDKFMSAADTETFCDGTSFSCPQEKYRASSTDITASWQTYRNEEYGFEVKYPINWKEEKPPFDYKGIILNENSKSPNGFDLSISFIYYDNINEVSWTSNNPPQNFDDYMNDPMFQNPISIDFLGNKAFRATSINKIINYTETKIIISHNNHIYEIGYENSDELIDQILPTFKLTK</sequence>
<evidence type="ECO:0000313" key="4">
    <source>
        <dbReference type="Proteomes" id="UP000229561"/>
    </source>
</evidence>
<keyword evidence="2" id="KW-0812">Transmembrane</keyword>
<evidence type="ECO:0000256" key="2">
    <source>
        <dbReference type="SAM" id="Phobius"/>
    </source>
</evidence>
<name>A0A2M7IJ34_9BACT</name>
<dbReference type="AlphaFoldDB" id="A0A2M7IJ34"/>
<accession>A0A2M7IJ34</accession>
<dbReference type="Proteomes" id="UP000229561">
    <property type="component" value="Unassembled WGS sequence"/>
</dbReference>
<dbReference type="EMBL" id="PFGY01000028">
    <property type="protein sequence ID" value="PIW76512.1"/>
    <property type="molecule type" value="Genomic_DNA"/>
</dbReference>
<feature type="compositionally biased region" description="Low complexity" evidence="1">
    <location>
        <begin position="1"/>
        <end position="15"/>
    </location>
</feature>
<evidence type="ECO:0000256" key="1">
    <source>
        <dbReference type="SAM" id="MobiDB-lite"/>
    </source>
</evidence>
<reference evidence="4" key="1">
    <citation type="submission" date="2017-09" db="EMBL/GenBank/DDBJ databases">
        <title>Depth-based differentiation of microbial function through sediment-hosted aquifers and enrichment of novel symbionts in the deep terrestrial subsurface.</title>
        <authorList>
            <person name="Probst A.J."/>
            <person name="Ladd B."/>
            <person name="Jarett J.K."/>
            <person name="Geller-Mcgrath D.E."/>
            <person name="Sieber C.M.K."/>
            <person name="Emerson J.B."/>
            <person name="Anantharaman K."/>
            <person name="Thomas B.C."/>
            <person name="Malmstrom R."/>
            <person name="Stieglmeier M."/>
            <person name="Klingl A."/>
            <person name="Woyke T."/>
            <person name="Ryan C.M."/>
            <person name="Banfield J.F."/>
        </authorList>
    </citation>
    <scope>NUCLEOTIDE SEQUENCE [LARGE SCALE GENOMIC DNA]</scope>
</reference>
<evidence type="ECO:0000313" key="3">
    <source>
        <dbReference type="EMBL" id="PIW76512.1"/>
    </source>
</evidence>
<keyword evidence="2" id="KW-0472">Membrane</keyword>
<proteinExistence type="predicted"/>
<organism evidence="3 4">
    <name type="scientific">Candidatus Portnoybacteria bacterium CG_4_8_14_3_um_filter_40_10</name>
    <dbReference type="NCBI Taxonomy" id="1974801"/>
    <lineage>
        <taxon>Bacteria</taxon>
        <taxon>Candidatus Portnoyibacteriota</taxon>
    </lineage>
</organism>
<feature type="transmembrane region" description="Helical" evidence="2">
    <location>
        <begin position="32"/>
        <end position="54"/>
    </location>
</feature>
<protein>
    <submittedName>
        <fullName evidence="3">Uncharacterized protein</fullName>
    </submittedName>
</protein>
<gene>
    <name evidence="3" type="ORF">CO001_00885</name>
</gene>
<keyword evidence="2" id="KW-1133">Transmembrane helix</keyword>